<keyword evidence="4" id="KW-1185">Reference proteome</keyword>
<accession>A0AAN6UNT8</accession>
<evidence type="ECO:0000256" key="2">
    <source>
        <dbReference type="SAM" id="SignalP"/>
    </source>
</evidence>
<evidence type="ECO:0000313" key="4">
    <source>
        <dbReference type="Proteomes" id="UP001304895"/>
    </source>
</evidence>
<dbReference type="Gene3D" id="1.20.90.10">
    <property type="entry name" value="Phospholipase A2 domain"/>
    <property type="match status" value="1"/>
</dbReference>
<reference evidence="3" key="1">
    <citation type="journal article" date="2023" name="Mol. Phylogenet. Evol.">
        <title>Genome-scale phylogeny and comparative genomics of the fungal order Sordariales.</title>
        <authorList>
            <person name="Hensen N."/>
            <person name="Bonometti L."/>
            <person name="Westerberg I."/>
            <person name="Brannstrom I.O."/>
            <person name="Guillou S."/>
            <person name="Cros-Aarteil S."/>
            <person name="Calhoun S."/>
            <person name="Haridas S."/>
            <person name="Kuo A."/>
            <person name="Mondo S."/>
            <person name="Pangilinan J."/>
            <person name="Riley R."/>
            <person name="LaButti K."/>
            <person name="Andreopoulos B."/>
            <person name="Lipzen A."/>
            <person name="Chen C."/>
            <person name="Yan M."/>
            <person name="Daum C."/>
            <person name="Ng V."/>
            <person name="Clum A."/>
            <person name="Steindorff A."/>
            <person name="Ohm R.A."/>
            <person name="Martin F."/>
            <person name="Silar P."/>
            <person name="Natvig D.O."/>
            <person name="Lalanne C."/>
            <person name="Gautier V."/>
            <person name="Ament-Velasquez S.L."/>
            <person name="Kruys A."/>
            <person name="Hutchinson M.I."/>
            <person name="Powell A.J."/>
            <person name="Barry K."/>
            <person name="Miller A.N."/>
            <person name="Grigoriev I.V."/>
            <person name="Debuchy R."/>
            <person name="Gladieux P."/>
            <person name="Hiltunen Thoren M."/>
            <person name="Johannesson H."/>
        </authorList>
    </citation>
    <scope>NUCLEOTIDE SEQUENCE</scope>
    <source>
        <strain evidence="3">CBS 123565</strain>
    </source>
</reference>
<dbReference type="GO" id="GO:0004623">
    <property type="term" value="F:phospholipase A2 activity"/>
    <property type="evidence" value="ECO:0007669"/>
    <property type="project" value="InterPro"/>
</dbReference>
<dbReference type="EMBL" id="MU853404">
    <property type="protein sequence ID" value="KAK4136135.1"/>
    <property type="molecule type" value="Genomic_DNA"/>
</dbReference>
<protein>
    <submittedName>
        <fullName evidence="3">Salivary secreted peptide</fullName>
    </submittedName>
</protein>
<dbReference type="AlphaFoldDB" id="A0AAN6UNT8"/>
<dbReference type="GO" id="GO:0050482">
    <property type="term" value="P:arachidonate secretion"/>
    <property type="evidence" value="ECO:0007669"/>
    <property type="project" value="InterPro"/>
</dbReference>
<reference evidence="3" key="2">
    <citation type="submission" date="2023-05" db="EMBL/GenBank/DDBJ databases">
        <authorList>
            <consortium name="Lawrence Berkeley National Laboratory"/>
            <person name="Steindorff A."/>
            <person name="Hensen N."/>
            <person name="Bonometti L."/>
            <person name="Westerberg I."/>
            <person name="Brannstrom I.O."/>
            <person name="Guillou S."/>
            <person name="Cros-Aarteil S."/>
            <person name="Calhoun S."/>
            <person name="Haridas S."/>
            <person name="Kuo A."/>
            <person name="Mondo S."/>
            <person name="Pangilinan J."/>
            <person name="Riley R."/>
            <person name="Labutti K."/>
            <person name="Andreopoulos B."/>
            <person name="Lipzen A."/>
            <person name="Chen C."/>
            <person name="Yanf M."/>
            <person name="Daum C."/>
            <person name="Ng V."/>
            <person name="Clum A."/>
            <person name="Ohm R."/>
            <person name="Martin F."/>
            <person name="Silar P."/>
            <person name="Natvig D."/>
            <person name="Lalanne C."/>
            <person name="Gautier V."/>
            <person name="Ament-Velasquez S.L."/>
            <person name="Kruys A."/>
            <person name="Hutchinson M.I."/>
            <person name="Powell A.J."/>
            <person name="Barry K."/>
            <person name="Miller A.N."/>
            <person name="Grigoriev I.V."/>
            <person name="Debuchy R."/>
            <person name="Gladieux P."/>
            <person name="Thoren M.H."/>
            <person name="Johannesson H."/>
        </authorList>
    </citation>
    <scope>NUCLEOTIDE SEQUENCE</scope>
    <source>
        <strain evidence="3">CBS 123565</strain>
    </source>
</reference>
<comment type="caution">
    <text evidence="3">The sequence shown here is derived from an EMBL/GenBank/DDBJ whole genome shotgun (WGS) entry which is preliminary data.</text>
</comment>
<feature type="compositionally biased region" description="Polar residues" evidence="1">
    <location>
        <begin position="324"/>
        <end position="337"/>
    </location>
</feature>
<dbReference type="InterPro" id="IPR036444">
    <property type="entry name" value="PLipase_A2_dom_sf"/>
</dbReference>
<feature type="signal peptide" evidence="2">
    <location>
        <begin position="1"/>
        <end position="21"/>
    </location>
</feature>
<feature type="chain" id="PRO_5042909112" evidence="2">
    <location>
        <begin position="22"/>
        <end position="583"/>
    </location>
</feature>
<keyword evidence="2" id="KW-0732">Signal</keyword>
<evidence type="ECO:0000256" key="1">
    <source>
        <dbReference type="SAM" id="MobiDB-lite"/>
    </source>
</evidence>
<sequence>MRSFTGFLASLTLFGASTVSATDDPSYCHADNCARAVTGDHQGPVFTSQAKADCSSYVVTTAYGHTVTVTAATIPTESPKTVPTYASFCEGSPRYISACSCYGITSQTTTVTVTSPAAPSSTYTGPGYQPTTPASYESCDFDPVNGGEFELLTPNALAIVNQNGKASETADPDAVVPGFSFSQAPAAPAGVYDIAIPGNSPPLYLAVFKSGEVGFCLTHLFSATPDRILTPRSSNGQTYVADPSGDEYITSIWSVQCDGLATAGIIGNVEFQFTVRDNGDIVVAGAFPARKLRKTRDIPVPKGFFVKPKTVVTPPGSKCPSPVQHATTRNPPEPLTSNGCGPADWRGYFVPNLEFEPACNFHDVCWSTCSETMAGCNAEFLGRMRAICAREHDAGSRILAACNNLAEFYHSKVSGPSGAAVYTGAIQRFCDCVCDDPALTACADKCVDAKTDPDNCGACDFVCPSRFCTNGACAFNSCAGQTCATFGPCGPGGSCVCASVTAGTGFCVDGNTPCAGLPGCGSSADCPLGSVCAVGSCCERNVCVSTDQCGGYTTARRGLLGRDWQGATVGHPQVWVDAGGDSG</sequence>
<evidence type="ECO:0000313" key="3">
    <source>
        <dbReference type="EMBL" id="KAK4136135.1"/>
    </source>
</evidence>
<dbReference type="SUPFAM" id="SSF48619">
    <property type="entry name" value="Phospholipase A2, PLA2"/>
    <property type="match status" value="1"/>
</dbReference>
<dbReference type="Proteomes" id="UP001304895">
    <property type="component" value="Unassembled WGS sequence"/>
</dbReference>
<dbReference type="GO" id="GO:0006644">
    <property type="term" value="P:phospholipid metabolic process"/>
    <property type="evidence" value="ECO:0007669"/>
    <property type="project" value="InterPro"/>
</dbReference>
<name>A0AAN6UNT8_9PEZI</name>
<feature type="region of interest" description="Disordered" evidence="1">
    <location>
        <begin position="316"/>
        <end position="337"/>
    </location>
</feature>
<proteinExistence type="predicted"/>
<organism evidence="3 4">
    <name type="scientific">Trichocladium antarcticum</name>
    <dbReference type="NCBI Taxonomy" id="1450529"/>
    <lineage>
        <taxon>Eukaryota</taxon>
        <taxon>Fungi</taxon>
        <taxon>Dikarya</taxon>
        <taxon>Ascomycota</taxon>
        <taxon>Pezizomycotina</taxon>
        <taxon>Sordariomycetes</taxon>
        <taxon>Sordariomycetidae</taxon>
        <taxon>Sordariales</taxon>
        <taxon>Chaetomiaceae</taxon>
        <taxon>Trichocladium</taxon>
    </lineage>
</organism>
<gene>
    <name evidence="3" type="ORF">BT67DRAFT_375758</name>
</gene>